<comment type="caution">
    <text evidence="1">The sequence shown here is derived from an EMBL/GenBank/DDBJ whole genome shotgun (WGS) entry which is preliminary data.</text>
</comment>
<reference evidence="1 2" key="1">
    <citation type="journal article" date="2018" name="Nat. Genet.">
        <title>The Rosa genome provides new insights in the design of modern roses.</title>
        <authorList>
            <person name="Bendahmane M."/>
        </authorList>
    </citation>
    <scope>NUCLEOTIDE SEQUENCE [LARGE SCALE GENOMIC DNA]</scope>
    <source>
        <strain evidence="2">cv. Old Blush</strain>
    </source>
</reference>
<evidence type="ECO:0000313" key="1">
    <source>
        <dbReference type="EMBL" id="PRQ54159.1"/>
    </source>
</evidence>
<organism evidence="1 2">
    <name type="scientific">Rosa chinensis</name>
    <name type="common">China rose</name>
    <dbReference type="NCBI Taxonomy" id="74649"/>
    <lineage>
        <taxon>Eukaryota</taxon>
        <taxon>Viridiplantae</taxon>
        <taxon>Streptophyta</taxon>
        <taxon>Embryophyta</taxon>
        <taxon>Tracheophyta</taxon>
        <taxon>Spermatophyta</taxon>
        <taxon>Magnoliopsida</taxon>
        <taxon>eudicotyledons</taxon>
        <taxon>Gunneridae</taxon>
        <taxon>Pentapetalae</taxon>
        <taxon>rosids</taxon>
        <taxon>fabids</taxon>
        <taxon>Rosales</taxon>
        <taxon>Rosaceae</taxon>
        <taxon>Rosoideae</taxon>
        <taxon>Rosoideae incertae sedis</taxon>
        <taxon>Rosa</taxon>
    </lineage>
</organism>
<sequence>MPTSISQHAGLRILPLSRENSGPELRLGWRLCMILEPAILVSQNGMLYWKAVSAERAYIITYDLQTELVGRLVAPGEDHLNNVELVLGHGFKGQLAASVYVPPAHQEGHSYLHIWVLLKELAMYHWHKLVALPCHDYTSDGEVFVTEKWSCTGTRRKSCI</sequence>
<evidence type="ECO:0000313" key="2">
    <source>
        <dbReference type="Proteomes" id="UP000238479"/>
    </source>
</evidence>
<dbReference type="Gramene" id="PRQ54159">
    <property type="protein sequence ID" value="PRQ54159"/>
    <property type="gene ID" value="RchiOBHm_Chr2g0174441"/>
</dbReference>
<accession>A0A2P6S672</accession>
<proteinExistence type="predicted"/>
<dbReference type="EMBL" id="PDCK01000040">
    <property type="protein sequence ID" value="PRQ54159.1"/>
    <property type="molecule type" value="Genomic_DNA"/>
</dbReference>
<protein>
    <submittedName>
        <fullName evidence="1">Putative F-box associated domain, type 1</fullName>
    </submittedName>
</protein>
<name>A0A2P6S672_ROSCH</name>
<gene>
    <name evidence="1" type="ORF">RchiOBHm_Chr2g0174441</name>
</gene>
<dbReference type="AlphaFoldDB" id="A0A2P6S672"/>
<dbReference type="Proteomes" id="UP000238479">
    <property type="component" value="Chromosome 2"/>
</dbReference>
<keyword evidence="2" id="KW-1185">Reference proteome</keyword>